<dbReference type="PANTHER" id="PTHR46558">
    <property type="entry name" value="TRACRIPTIONAL REGULATORY PROTEIN-RELATED-RELATED"/>
    <property type="match status" value="1"/>
</dbReference>
<dbReference type="EMBL" id="AODM01000018">
    <property type="protein sequence ID" value="EUJ59187.1"/>
    <property type="molecule type" value="Genomic_DNA"/>
</dbReference>
<dbReference type="PROSITE" id="PS50943">
    <property type="entry name" value="HTH_CROC1"/>
    <property type="match status" value="1"/>
</dbReference>
<dbReference type="SMART" id="SM00530">
    <property type="entry name" value="HTH_XRE"/>
    <property type="match status" value="1"/>
</dbReference>
<keyword evidence="1" id="KW-0238">DNA-binding</keyword>
<dbReference type="InterPro" id="IPR010982">
    <property type="entry name" value="Lambda_DNA-bd_dom_sf"/>
</dbReference>
<dbReference type="GO" id="GO:0003677">
    <property type="term" value="F:DNA binding"/>
    <property type="evidence" value="ECO:0007669"/>
    <property type="project" value="UniProtKB-KW"/>
</dbReference>
<reference evidence="3 4" key="1">
    <citation type="submission" date="2012-12" db="EMBL/GenBank/DDBJ databases">
        <title>Novel taxa of Listeriaceae from agricultural environments in the United States.</title>
        <authorList>
            <person name="den Bakker H.C."/>
            <person name="Allred A."/>
            <person name="Warchocki S."/>
            <person name="Wright E.M."/>
            <person name="Burrell A."/>
            <person name="Nightingale K.K."/>
            <person name="Kephart D."/>
            <person name="Wiedmann M."/>
        </authorList>
    </citation>
    <scope>NUCLEOTIDE SEQUENCE [LARGE SCALE GENOMIC DNA]</scope>
    <source>
        <strain evidence="3 4">FSL S10-1203</strain>
    </source>
</reference>
<protein>
    <submittedName>
        <fullName evidence="3">Putative HTH-type transcriptional regulator</fullName>
    </submittedName>
</protein>
<feature type="domain" description="HTH cro/C1-type" evidence="2">
    <location>
        <begin position="7"/>
        <end position="61"/>
    </location>
</feature>
<dbReference type="InterPro" id="IPR049639">
    <property type="entry name" value="RstR"/>
</dbReference>
<dbReference type="AlphaFoldDB" id="W7DG75"/>
<dbReference type="PANTHER" id="PTHR46558:SF14">
    <property type="entry name" value="HTH-TYPE TRANSCRIPTIONAL REGULATOR ANSR"/>
    <property type="match status" value="1"/>
</dbReference>
<proteinExistence type="predicted"/>
<name>W7DG75_9LIST</name>
<dbReference type="SUPFAM" id="SSF47413">
    <property type="entry name" value="lambda repressor-like DNA-binding domains"/>
    <property type="match status" value="1"/>
</dbReference>
<sequence>MQFKDRISQLREINRLTQQNIADKLGVNVVTYSNYERGVRTPSFKTLTKLADIFGVTVDYLLVRDTQSKEEDSLTSIFNNQLTAKQKEEVMLFMKFLIYRDQDNVKLIK</sequence>
<dbReference type="Gene3D" id="1.10.260.40">
    <property type="entry name" value="lambda repressor-like DNA-binding domains"/>
    <property type="match status" value="1"/>
</dbReference>
<dbReference type="Pfam" id="PF01381">
    <property type="entry name" value="HTH_3"/>
    <property type="match status" value="1"/>
</dbReference>
<dbReference type="CDD" id="cd00093">
    <property type="entry name" value="HTH_XRE"/>
    <property type="match status" value="1"/>
</dbReference>
<dbReference type="NCBIfam" id="NF041951">
    <property type="entry name" value="phage_RstR"/>
    <property type="match status" value="1"/>
</dbReference>
<dbReference type="Proteomes" id="UP000019241">
    <property type="component" value="Unassembled WGS sequence"/>
</dbReference>
<dbReference type="InterPro" id="IPR001387">
    <property type="entry name" value="Cro/C1-type_HTH"/>
</dbReference>
<gene>
    <name evidence="3" type="ORF">MCOL2_05930</name>
</gene>
<evidence type="ECO:0000256" key="1">
    <source>
        <dbReference type="ARBA" id="ARBA00023125"/>
    </source>
</evidence>
<evidence type="ECO:0000313" key="4">
    <source>
        <dbReference type="Proteomes" id="UP000019241"/>
    </source>
</evidence>
<organism evidence="3 4">
    <name type="scientific">Listeria fleischmannii FSL S10-1203</name>
    <dbReference type="NCBI Taxonomy" id="1265822"/>
    <lineage>
        <taxon>Bacteria</taxon>
        <taxon>Bacillati</taxon>
        <taxon>Bacillota</taxon>
        <taxon>Bacilli</taxon>
        <taxon>Bacillales</taxon>
        <taxon>Listeriaceae</taxon>
        <taxon>Listeria</taxon>
    </lineage>
</organism>
<dbReference type="PATRIC" id="fig|1265822.4.peg.1204"/>
<dbReference type="RefSeq" id="WP_036062897.1">
    <property type="nucleotide sequence ID" value="NZ_AODM01000018.1"/>
</dbReference>
<accession>W7DG75</accession>
<evidence type="ECO:0000313" key="3">
    <source>
        <dbReference type="EMBL" id="EUJ59187.1"/>
    </source>
</evidence>
<evidence type="ECO:0000259" key="2">
    <source>
        <dbReference type="PROSITE" id="PS50943"/>
    </source>
</evidence>
<comment type="caution">
    <text evidence="3">The sequence shown here is derived from an EMBL/GenBank/DDBJ whole genome shotgun (WGS) entry which is preliminary data.</text>
</comment>